<dbReference type="Gene3D" id="1.20.1250.20">
    <property type="entry name" value="MFS general substrate transporter like domains"/>
    <property type="match status" value="1"/>
</dbReference>
<dbReference type="CDD" id="cd17388">
    <property type="entry name" value="MFS_TetA"/>
    <property type="match status" value="1"/>
</dbReference>
<keyword evidence="6 8" id="KW-1133">Transmembrane helix</keyword>
<dbReference type="PROSITE" id="PS50850">
    <property type="entry name" value="MFS"/>
    <property type="match status" value="1"/>
</dbReference>
<dbReference type="eggNOG" id="COG2814">
    <property type="taxonomic scope" value="Bacteria"/>
</dbReference>
<feature type="transmembrane region" description="Helical" evidence="8">
    <location>
        <begin position="402"/>
        <end position="422"/>
    </location>
</feature>
<dbReference type="InterPro" id="IPR005829">
    <property type="entry name" value="Sugar_transporter_CS"/>
</dbReference>
<keyword evidence="11" id="KW-1185">Reference proteome</keyword>
<feature type="transmembrane region" description="Helical" evidence="8">
    <location>
        <begin position="105"/>
        <end position="126"/>
    </location>
</feature>
<feature type="transmembrane region" description="Helical" evidence="8">
    <location>
        <begin position="80"/>
        <end position="99"/>
    </location>
</feature>
<dbReference type="GO" id="GO:0022857">
    <property type="term" value="F:transmembrane transporter activity"/>
    <property type="evidence" value="ECO:0007669"/>
    <property type="project" value="InterPro"/>
</dbReference>
<evidence type="ECO:0000256" key="7">
    <source>
        <dbReference type="ARBA" id="ARBA00023136"/>
    </source>
</evidence>
<dbReference type="SUPFAM" id="SSF103473">
    <property type="entry name" value="MFS general substrate transporter"/>
    <property type="match status" value="1"/>
</dbReference>
<keyword evidence="5 8" id="KW-0812">Transmembrane</keyword>
<feature type="transmembrane region" description="Helical" evidence="8">
    <location>
        <begin position="239"/>
        <end position="263"/>
    </location>
</feature>
<gene>
    <name evidence="10" type="ordered locus">PB2503_00872</name>
</gene>
<proteinExistence type="inferred from homology"/>
<dbReference type="PRINTS" id="PR01035">
    <property type="entry name" value="TCRTETA"/>
</dbReference>
<feature type="transmembrane region" description="Helical" evidence="8">
    <location>
        <begin position="49"/>
        <end position="68"/>
    </location>
</feature>
<dbReference type="InterPro" id="IPR020846">
    <property type="entry name" value="MFS_dom"/>
</dbReference>
<reference evidence="10 11" key="2">
    <citation type="journal article" date="2011" name="J. Bacteriol.">
        <title>Complete genome sequence of strain HTCC2503T of Parvularcula bermudensis, the type species of the order "Parvularculales" in the class Alphaproteobacteria.</title>
        <authorList>
            <person name="Oh H.M."/>
            <person name="Kang I."/>
            <person name="Vergin K.L."/>
            <person name="Kang D."/>
            <person name="Rhee K.H."/>
            <person name="Giovannoni S.J."/>
            <person name="Cho J.C."/>
        </authorList>
    </citation>
    <scope>NUCLEOTIDE SEQUENCE [LARGE SCALE GENOMIC DNA]</scope>
    <source>
        <strain evidence="11">ATCC BAA-594 / HTCC2503 / KCTC 12087</strain>
    </source>
</reference>
<reference evidence="11" key="1">
    <citation type="submission" date="2010-08" db="EMBL/GenBank/DDBJ databases">
        <title>Genome sequence of Parvularcula bermudensis HTCC2503.</title>
        <authorList>
            <person name="Kang D.-M."/>
            <person name="Oh H.-M."/>
            <person name="Cho J.-C."/>
        </authorList>
    </citation>
    <scope>NUCLEOTIDE SEQUENCE [LARGE SCALE GENOMIC DNA]</scope>
    <source>
        <strain evidence="11">ATCC BAA-594 / HTCC2503 / KCTC 12087</strain>
    </source>
</reference>
<feature type="transmembrane region" description="Helical" evidence="8">
    <location>
        <begin position="9"/>
        <end position="29"/>
    </location>
</feature>
<evidence type="ECO:0000256" key="6">
    <source>
        <dbReference type="ARBA" id="ARBA00022989"/>
    </source>
</evidence>
<accession>E0TB46</accession>
<evidence type="ECO:0000256" key="5">
    <source>
        <dbReference type="ARBA" id="ARBA00022692"/>
    </source>
</evidence>
<dbReference type="HOGENOM" id="CLU_001265_10_11_5"/>
<comment type="similarity">
    <text evidence="3">Belongs to the major facilitator superfamily. TCR/Tet family.</text>
</comment>
<evidence type="ECO:0000259" key="9">
    <source>
        <dbReference type="PROSITE" id="PS50850"/>
    </source>
</evidence>
<evidence type="ECO:0000313" key="11">
    <source>
        <dbReference type="Proteomes" id="UP000001302"/>
    </source>
</evidence>
<feature type="transmembrane region" description="Helical" evidence="8">
    <location>
        <begin position="269"/>
        <end position="294"/>
    </location>
</feature>
<feature type="domain" description="Major facilitator superfamily (MFS) profile" evidence="9">
    <location>
        <begin position="9"/>
        <end position="425"/>
    </location>
</feature>
<dbReference type="EMBL" id="CP002156">
    <property type="protein sequence ID" value="ADM08255.1"/>
    <property type="molecule type" value="Genomic_DNA"/>
</dbReference>
<dbReference type="Pfam" id="PF07690">
    <property type="entry name" value="MFS_1"/>
    <property type="match status" value="1"/>
</dbReference>
<dbReference type="AlphaFoldDB" id="E0TB46"/>
<comment type="function">
    <text evidence="1">Resistance to tetracycline by an active tetracycline efflux. This is an energy-dependent process that decreases the accumulation of the antibiotic in whole cells. This protein functions as a metal-tetracycline/H(+) antiporter.</text>
</comment>
<feature type="transmembrane region" description="Helical" evidence="8">
    <location>
        <begin position="330"/>
        <end position="348"/>
    </location>
</feature>
<dbReference type="PANTHER" id="PTHR23504">
    <property type="entry name" value="MAJOR FACILITATOR SUPERFAMILY DOMAIN-CONTAINING PROTEIN 10"/>
    <property type="match status" value="1"/>
</dbReference>
<dbReference type="GO" id="GO:0016020">
    <property type="term" value="C:membrane"/>
    <property type="evidence" value="ECO:0007669"/>
    <property type="project" value="UniProtKB-SubCell"/>
</dbReference>
<feature type="transmembrane region" description="Helical" evidence="8">
    <location>
        <begin position="187"/>
        <end position="207"/>
    </location>
</feature>
<feature type="transmembrane region" description="Helical" evidence="8">
    <location>
        <begin position="306"/>
        <end position="324"/>
    </location>
</feature>
<dbReference type="PROSITE" id="PS00216">
    <property type="entry name" value="SUGAR_TRANSPORT_1"/>
    <property type="match status" value="1"/>
</dbReference>
<feature type="transmembrane region" description="Helical" evidence="8">
    <location>
        <begin position="138"/>
        <end position="162"/>
    </location>
</feature>
<sequence length="441" mass="46763">MSAPAPRRALVFIFITVLLSMIGVGIILPVMPALLTDLTGFAEGESARLYGYLMFAYAAMQFLFSPVIGALSDQYGRRPVILVSLFFYGIDFLLMAFVPTFGWLVLGRLLSGATAATFSTAGAFIADVSPPEKRAQNFGIIGAAFGLGFIIGPVLGGLAAAYGPSLAILFPSDSGVASALTAFGPRYPFLLASVVIFANFIFGLTAFPESLPVERRRAFDWRRANPIGGLISVSRNRTVLVIMGAYFLMQVAHHSFPAVWAFYTTAKFGWSALSISLSLSYVGITAAVVQGYLTRKAIPALGETRAVVIGSVAMALSTLGYAFFTPAGPWVYVWITVGALGGFMMPGMQAKMTKATAEDAQGELQGAIASLSSITMAFSPLMMTQIFAAFTDRTEGQDFPGAPYAVASLFLFASGALFLWGARRNRPAPPEPIAAQDAGTA</sequence>
<evidence type="ECO:0000256" key="4">
    <source>
        <dbReference type="ARBA" id="ARBA00022448"/>
    </source>
</evidence>
<dbReference type="InterPro" id="IPR001958">
    <property type="entry name" value="Tet-R_TetA/multi-R_MdtG-like"/>
</dbReference>
<dbReference type="PANTHER" id="PTHR23504:SF15">
    <property type="entry name" value="MAJOR FACILITATOR SUPERFAMILY (MFS) PROFILE DOMAIN-CONTAINING PROTEIN"/>
    <property type="match status" value="1"/>
</dbReference>
<keyword evidence="4" id="KW-0813">Transport</keyword>
<comment type="subcellular location">
    <subcellularLocation>
        <location evidence="2">Membrane</location>
        <topology evidence="2">Multi-pass membrane protein</topology>
    </subcellularLocation>
</comment>
<dbReference type="KEGG" id="pbr:PB2503_00872"/>
<evidence type="ECO:0000256" key="3">
    <source>
        <dbReference type="ARBA" id="ARBA00007520"/>
    </source>
</evidence>
<organism evidence="10 11">
    <name type="scientific">Parvularcula bermudensis (strain ATCC BAA-594 / HTCC2503 / KCTC 12087)</name>
    <dbReference type="NCBI Taxonomy" id="314260"/>
    <lineage>
        <taxon>Bacteria</taxon>
        <taxon>Pseudomonadati</taxon>
        <taxon>Pseudomonadota</taxon>
        <taxon>Alphaproteobacteria</taxon>
        <taxon>Parvularculales</taxon>
        <taxon>Parvularculaceae</taxon>
        <taxon>Parvularcula</taxon>
    </lineage>
</organism>
<feature type="transmembrane region" description="Helical" evidence="8">
    <location>
        <begin position="368"/>
        <end position="390"/>
    </location>
</feature>
<dbReference type="InterPro" id="IPR011701">
    <property type="entry name" value="MFS"/>
</dbReference>
<dbReference type="STRING" id="314260.PB2503_00872"/>
<dbReference type="Proteomes" id="UP000001302">
    <property type="component" value="Chromosome"/>
</dbReference>
<evidence type="ECO:0000256" key="1">
    <source>
        <dbReference type="ARBA" id="ARBA00003279"/>
    </source>
</evidence>
<evidence type="ECO:0000256" key="8">
    <source>
        <dbReference type="SAM" id="Phobius"/>
    </source>
</evidence>
<dbReference type="RefSeq" id="WP_013299229.1">
    <property type="nucleotide sequence ID" value="NC_014414.1"/>
</dbReference>
<protein>
    <submittedName>
        <fullName evidence="10">Permease</fullName>
    </submittedName>
</protein>
<evidence type="ECO:0000256" key="2">
    <source>
        <dbReference type="ARBA" id="ARBA00004141"/>
    </source>
</evidence>
<name>E0TB46_PARBH</name>
<keyword evidence="7 8" id="KW-0472">Membrane</keyword>
<dbReference type="OrthoDB" id="9764259at2"/>
<evidence type="ECO:0000313" key="10">
    <source>
        <dbReference type="EMBL" id="ADM08255.1"/>
    </source>
</evidence>
<dbReference type="InterPro" id="IPR036259">
    <property type="entry name" value="MFS_trans_sf"/>
</dbReference>